<accession>A0AB34FR08</accession>
<reference evidence="5" key="1">
    <citation type="submission" date="2023-01" db="EMBL/GenBank/DDBJ databases">
        <title>The growth and conidiation of Purpureocillium lavendulum are regulated by nitrogen source and histone H3K14 acetylation.</title>
        <authorList>
            <person name="Tang P."/>
            <person name="Han J."/>
            <person name="Zhang C."/>
            <person name="Tang P."/>
            <person name="Qi F."/>
            <person name="Zhang K."/>
            <person name="Liang L."/>
        </authorList>
    </citation>
    <scope>NUCLEOTIDE SEQUENCE</scope>
    <source>
        <strain evidence="5">YMF1.00683</strain>
    </source>
</reference>
<feature type="domain" description="Zn(2)-C6 fungal-type" evidence="4">
    <location>
        <begin position="10"/>
        <end position="38"/>
    </location>
</feature>
<dbReference type="GO" id="GO:0000981">
    <property type="term" value="F:DNA-binding transcription factor activity, RNA polymerase II-specific"/>
    <property type="evidence" value="ECO:0007669"/>
    <property type="project" value="InterPro"/>
</dbReference>
<dbReference type="AlphaFoldDB" id="A0AB34FR08"/>
<protein>
    <submittedName>
        <fullName evidence="5">Abc1 domain-containingprotein</fullName>
    </submittedName>
</protein>
<feature type="compositionally biased region" description="Low complexity" evidence="3">
    <location>
        <begin position="78"/>
        <end position="100"/>
    </location>
</feature>
<dbReference type="Gene3D" id="4.10.240.10">
    <property type="entry name" value="Zn(2)-C6 fungal-type DNA-binding domain"/>
    <property type="match status" value="1"/>
</dbReference>
<dbReference type="PANTHER" id="PTHR37534:SF26">
    <property type="entry name" value="TRANSCRIPTION FACTOR, PUTATIVE-RELATED"/>
    <property type="match status" value="1"/>
</dbReference>
<dbReference type="Pfam" id="PF11951">
    <property type="entry name" value="Fungal_trans_2"/>
    <property type="match status" value="1"/>
</dbReference>
<dbReference type="Proteomes" id="UP001163105">
    <property type="component" value="Unassembled WGS sequence"/>
</dbReference>
<evidence type="ECO:0000259" key="4">
    <source>
        <dbReference type="PROSITE" id="PS50048"/>
    </source>
</evidence>
<keyword evidence="6" id="KW-1185">Reference proteome</keyword>
<dbReference type="CDD" id="cd00067">
    <property type="entry name" value="GAL4"/>
    <property type="match status" value="1"/>
</dbReference>
<dbReference type="GO" id="GO:0008270">
    <property type="term" value="F:zinc ion binding"/>
    <property type="evidence" value="ECO:0007669"/>
    <property type="project" value="InterPro"/>
</dbReference>
<gene>
    <name evidence="5" type="ORF">O9K51_05099</name>
</gene>
<evidence type="ECO:0000313" key="6">
    <source>
        <dbReference type="Proteomes" id="UP001163105"/>
    </source>
</evidence>
<sequence length="532" mass="58974">MPCMNRSPNGCWTCRIRHRKCDEAVPACRECADRTLPCHGYGRRPAWVDDETQLREELARIKRVVNSNFRRTRKRQQQKQQQQQRRSSSAASGAAPTQPSAAALTPLAGAGTSANHETSFREAQLLVHYLDYIFPLQYPYYRDDPALGGRGWLFWLLMKRGPLHQAVLTLAALHHYTEFAHSAEDNESEERESELLGYHTNALQRLRQAISEGEAEPFAENREQLIEFLACGSALISFEVDTCISDMTDSVLKRVQLFQGGVTNWQHHHSALVSVVNRLSPEAMARQGAHPDQPLLSGIDLAERFLVTKVVWLDVLAATVTGTAPRTRYAEWLRVEGVDMSRVMGCRNWAMRAIGDLASAAAESDSDAELDTRAIQDIRKRLEQGLDDLDDLDAVSDSSPPISDALTKVFASAALVQLQTTVPGTGASQATVHEAVSRVIAALRALPSWVSVRGLAWPVAVAGSVATAGEQQAFFEDLMRRRVLDGSGSGFTNCGTVLRVLKRCWEHEAEWPGETWTWRDGMADMGICALLI</sequence>
<dbReference type="GO" id="GO:0005634">
    <property type="term" value="C:nucleus"/>
    <property type="evidence" value="ECO:0007669"/>
    <property type="project" value="UniProtKB-SubCell"/>
</dbReference>
<evidence type="ECO:0000256" key="1">
    <source>
        <dbReference type="ARBA" id="ARBA00004123"/>
    </source>
</evidence>
<dbReference type="EMBL" id="JAQHRD010000004">
    <property type="protein sequence ID" value="KAJ6441548.1"/>
    <property type="molecule type" value="Genomic_DNA"/>
</dbReference>
<proteinExistence type="predicted"/>
<comment type="caution">
    <text evidence="5">The sequence shown here is derived from an EMBL/GenBank/DDBJ whole genome shotgun (WGS) entry which is preliminary data.</text>
</comment>
<feature type="region of interest" description="Disordered" evidence="3">
    <location>
        <begin position="67"/>
        <end position="100"/>
    </location>
</feature>
<dbReference type="InterPro" id="IPR021858">
    <property type="entry name" value="Fun_TF"/>
</dbReference>
<dbReference type="SMART" id="SM00066">
    <property type="entry name" value="GAL4"/>
    <property type="match status" value="1"/>
</dbReference>
<dbReference type="Pfam" id="PF00172">
    <property type="entry name" value="Zn_clus"/>
    <property type="match status" value="1"/>
</dbReference>
<dbReference type="PROSITE" id="PS50048">
    <property type="entry name" value="ZN2_CY6_FUNGAL_2"/>
    <property type="match status" value="1"/>
</dbReference>
<dbReference type="InterPro" id="IPR036864">
    <property type="entry name" value="Zn2-C6_fun-type_DNA-bd_sf"/>
</dbReference>
<keyword evidence="2" id="KW-0539">Nucleus</keyword>
<organism evidence="5 6">
    <name type="scientific">Purpureocillium lavendulum</name>
    <dbReference type="NCBI Taxonomy" id="1247861"/>
    <lineage>
        <taxon>Eukaryota</taxon>
        <taxon>Fungi</taxon>
        <taxon>Dikarya</taxon>
        <taxon>Ascomycota</taxon>
        <taxon>Pezizomycotina</taxon>
        <taxon>Sordariomycetes</taxon>
        <taxon>Hypocreomycetidae</taxon>
        <taxon>Hypocreales</taxon>
        <taxon>Ophiocordycipitaceae</taxon>
        <taxon>Purpureocillium</taxon>
    </lineage>
</organism>
<dbReference type="PANTHER" id="PTHR37534">
    <property type="entry name" value="TRANSCRIPTIONAL ACTIVATOR PROTEIN UGA3"/>
    <property type="match status" value="1"/>
</dbReference>
<dbReference type="PROSITE" id="PS00463">
    <property type="entry name" value="ZN2_CY6_FUNGAL_1"/>
    <property type="match status" value="1"/>
</dbReference>
<name>A0AB34FR08_9HYPO</name>
<evidence type="ECO:0000313" key="5">
    <source>
        <dbReference type="EMBL" id="KAJ6441548.1"/>
    </source>
</evidence>
<evidence type="ECO:0000256" key="2">
    <source>
        <dbReference type="ARBA" id="ARBA00023242"/>
    </source>
</evidence>
<comment type="subcellular location">
    <subcellularLocation>
        <location evidence="1">Nucleus</location>
    </subcellularLocation>
</comment>
<dbReference type="InterPro" id="IPR001138">
    <property type="entry name" value="Zn2Cys6_DnaBD"/>
</dbReference>
<dbReference type="GO" id="GO:0045944">
    <property type="term" value="P:positive regulation of transcription by RNA polymerase II"/>
    <property type="evidence" value="ECO:0007669"/>
    <property type="project" value="TreeGrafter"/>
</dbReference>
<dbReference type="GO" id="GO:0000976">
    <property type="term" value="F:transcription cis-regulatory region binding"/>
    <property type="evidence" value="ECO:0007669"/>
    <property type="project" value="TreeGrafter"/>
</dbReference>
<dbReference type="SUPFAM" id="SSF57701">
    <property type="entry name" value="Zn2/Cys6 DNA-binding domain"/>
    <property type="match status" value="1"/>
</dbReference>
<evidence type="ECO:0000256" key="3">
    <source>
        <dbReference type="SAM" id="MobiDB-lite"/>
    </source>
</evidence>